<protein>
    <submittedName>
        <fullName evidence="1">Uncharacterized protein</fullName>
    </submittedName>
</protein>
<dbReference type="EMBL" id="JARKIE010000130">
    <property type="protein sequence ID" value="KAJ7679601.1"/>
    <property type="molecule type" value="Genomic_DNA"/>
</dbReference>
<evidence type="ECO:0000313" key="2">
    <source>
        <dbReference type="Proteomes" id="UP001221757"/>
    </source>
</evidence>
<dbReference type="AlphaFoldDB" id="A0AAD7D8E8"/>
<accession>A0AAD7D8E8</accession>
<sequence>MYYEQRFSNERRKGNRTAVRNQELDEIFSVLTAELSNIRDISTAFADALRTRLRETAAELDLTRKTLENGHARNADLTRTRAALSKRVSRIPGRIEASVAKLSSQSIKERGIIPTEMRACVRDLVAIGAPLEGVGKIIHAVAKGLNI</sequence>
<name>A0AAD7D8E8_MYCRO</name>
<keyword evidence="2" id="KW-1185">Reference proteome</keyword>
<gene>
    <name evidence="1" type="ORF">B0H17DRAFT_1206506</name>
</gene>
<proteinExistence type="predicted"/>
<reference evidence="1" key="1">
    <citation type="submission" date="2023-03" db="EMBL/GenBank/DDBJ databases">
        <title>Massive genome expansion in bonnet fungi (Mycena s.s.) driven by repeated elements and novel gene families across ecological guilds.</title>
        <authorList>
            <consortium name="Lawrence Berkeley National Laboratory"/>
            <person name="Harder C.B."/>
            <person name="Miyauchi S."/>
            <person name="Viragh M."/>
            <person name="Kuo A."/>
            <person name="Thoen E."/>
            <person name="Andreopoulos B."/>
            <person name="Lu D."/>
            <person name="Skrede I."/>
            <person name="Drula E."/>
            <person name="Henrissat B."/>
            <person name="Morin E."/>
            <person name="Kohler A."/>
            <person name="Barry K."/>
            <person name="LaButti K."/>
            <person name="Morin E."/>
            <person name="Salamov A."/>
            <person name="Lipzen A."/>
            <person name="Mereny Z."/>
            <person name="Hegedus B."/>
            <person name="Baldrian P."/>
            <person name="Stursova M."/>
            <person name="Weitz H."/>
            <person name="Taylor A."/>
            <person name="Grigoriev I.V."/>
            <person name="Nagy L.G."/>
            <person name="Martin F."/>
            <person name="Kauserud H."/>
        </authorList>
    </citation>
    <scope>NUCLEOTIDE SEQUENCE</scope>
    <source>
        <strain evidence="1">CBHHK067</strain>
    </source>
</reference>
<organism evidence="1 2">
    <name type="scientific">Mycena rosella</name>
    <name type="common">Pink bonnet</name>
    <name type="synonym">Agaricus rosellus</name>
    <dbReference type="NCBI Taxonomy" id="1033263"/>
    <lineage>
        <taxon>Eukaryota</taxon>
        <taxon>Fungi</taxon>
        <taxon>Dikarya</taxon>
        <taxon>Basidiomycota</taxon>
        <taxon>Agaricomycotina</taxon>
        <taxon>Agaricomycetes</taxon>
        <taxon>Agaricomycetidae</taxon>
        <taxon>Agaricales</taxon>
        <taxon>Marasmiineae</taxon>
        <taxon>Mycenaceae</taxon>
        <taxon>Mycena</taxon>
    </lineage>
</organism>
<comment type="caution">
    <text evidence="1">The sequence shown here is derived from an EMBL/GenBank/DDBJ whole genome shotgun (WGS) entry which is preliminary data.</text>
</comment>
<evidence type="ECO:0000313" key="1">
    <source>
        <dbReference type="EMBL" id="KAJ7679601.1"/>
    </source>
</evidence>
<dbReference type="Proteomes" id="UP001221757">
    <property type="component" value="Unassembled WGS sequence"/>
</dbReference>